<dbReference type="InterPro" id="IPR009009">
    <property type="entry name" value="RlpA-like_DPBB"/>
</dbReference>
<dbReference type="OrthoDB" id="9779128at2"/>
<dbReference type="InterPro" id="IPR036908">
    <property type="entry name" value="RlpA-like_sf"/>
</dbReference>
<reference evidence="4 5" key="1">
    <citation type="submission" date="2017-04" db="EMBL/GenBank/DDBJ databases">
        <title>Compelte genome sequence of WV33.</title>
        <authorList>
            <person name="Lee P.C."/>
        </authorList>
    </citation>
    <scope>NUCLEOTIDE SEQUENCE [LARGE SCALE GENOMIC DNA]</scope>
    <source>
        <strain evidence="4 5">WV33</strain>
    </source>
</reference>
<keyword evidence="2" id="KW-0732">Signal</keyword>
<dbReference type="CDD" id="cd22268">
    <property type="entry name" value="DPBB_RlpA-like"/>
    <property type="match status" value="1"/>
</dbReference>
<dbReference type="PANTHER" id="PTHR34183">
    <property type="entry name" value="ENDOLYTIC PEPTIDOGLYCAN TRANSGLYCOSYLASE RLPA"/>
    <property type="match status" value="1"/>
</dbReference>
<sequence>MKKTITLFFLIAVIGFAFSKGPVVDKIKATINTMKTSGNTTKTAKDSVIQDPKLKLKFYKKDANASYYHDKFNGRRTASGAKFSNDGYTAAHRKFPFGTKLKVTNQASGKSIIVEINDRGPFSRGREIDLTKKGFMEIAKNKGIGVMVVTIEEIVD</sequence>
<evidence type="ECO:0000256" key="1">
    <source>
        <dbReference type="RuleBase" id="RU003495"/>
    </source>
</evidence>
<comment type="similarity">
    <text evidence="1">Belongs to the RlpA family.</text>
</comment>
<dbReference type="AlphaFoldDB" id="A0A2S1LB92"/>
<feature type="signal peptide" evidence="2">
    <location>
        <begin position="1"/>
        <end position="19"/>
    </location>
</feature>
<protein>
    <recommendedName>
        <fullName evidence="3">RlpA-like protein double-psi beta-barrel domain-containing protein</fullName>
    </recommendedName>
</protein>
<gene>
    <name evidence="4" type="ORF">FFWV33_05420</name>
</gene>
<dbReference type="RefSeq" id="WP_108739969.1">
    <property type="nucleotide sequence ID" value="NZ_CP020918.1"/>
</dbReference>
<dbReference type="SUPFAM" id="SSF50685">
    <property type="entry name" value="Barwin-like endoglucanases"/>
    <property type="match status" value="1"/>
</dbReference>
<accession>A0A2S1LB92</accession>
<dbReference type="EMBL" id="CP020918">
    <property type="protein sequence ID" value="AWG21015.1"/>
    <property type="molecule type" value="Genomic_DNA"/>
</dbReference>
<dbReference type="PANTHER" id="PTHR34183:SF8">
    <property type="entry name" value="ENDOLYTIC PEPTIDOGLYCAN TRANSGLYCOSYLASE RLPA-RELATED"/>
    <property type="match status" value="1"/>
</dbReference>
<evidence type="ECO:0000313" key="5">
    <source>
        <dbReference type="Proteomes" id="UP000244527"/>
    </source>
</evidence>
<proteinExistence type="inferred from homology"/>
<dbReference type="InterPro" id="IPR012997">
    <property type="entry name" value="RplA"/>
</dbReference>
<feature type="chain" id="PRO_5015659401" description="RlpA-like protein double-psi beta-barrel domain-containing protein" evidence="2">
    <location>
        <begin position="20"/>
        <end position="156"/>
    </location>
</feature>
<dbReference type="Gene3D" id="2.40.40.10">
    <property type="entry name" value="RlpA-like domain"/>
    <property type="match status" value="1"/>
</dbReference>
<organism evidence="4 5">
    <name type="scientific">Flavobacterium faecale</name>
    <dbReference type="NCBI Taxonomy" id="1355330"/>
    <lineage>
        <taxon>Bacteria</taxon>
        <taxon>Pseudomonadati</taxon>
        <taxon>Bacteroidota</taxon>
        <taxon>Flavobacteriia</taxon>
        <taxon>Flavobacteriales</taxon>
        <taxon>Flavobacteriaceae</taxon>
        <taxon>Flavobacterium</taxon>
    </lineage>
</organism>
<feature type="domain" description="RlpA-like protein double-psi beta-barrel" evidence="3">
    <location>
        <begin position="63"/>
        <end position="149"/>
    </location>
</feature>
<evidence type="ECO:0000313" key="4">
    <source>
        <dbReference type="EMBL" id="AWG21015.1"/>
    </source>
</evidence>
<evidence type="ECO:0000256" key="2">
    <source>
        <dbReference type="SAM" id="SignalP"/>
    </source>
</evidence>
<dbReference type="KEGG" id="ffa:FFWV33_05420"/>
<dbReference type="NCBIfam" id="TIGR00413">
    <property type="entry name" value="rlpA"/>
    <property type="match status" value="1"/>
</dbReference>
<keyword evidence="5" id="KW-1185">Reference proteome</keyword>
<dbReference type="Pfam" id="PF03330">
    <property type="entry name" value="DPBB_1"/>
    <property type="match status" value="1"/>
</dbReference>
<name>A0A2S1LB92_9FLAO</name>
<dbReference type="Proteomes" id="UP000244527">
    <property type="component" value="Chromosome"/>
</dbReference>
<evidence type="ECO:0000259" key="3">
    <source>
        <dbReference type="Pfam" id="PF03330"/>
    </source>
</evidence>